<name>A0A873WE04_9CAUD</name>
<proteinExistence type="predicted"/>
<organism evidence="2 3">
    <name type="scientific">Streptomyces phage Shaeky</name>
    <dbReference type="NCBI Taxonomy" id="2767586"/>
    <lineage>
        <taxon>Viruses</taxon>
        <taxon>Duplodnaviria</taxon>
        <taxon>Heunggongvirae</taxon>
        <taxon>Uroviricota</taxon>
        <taxon>Caudoviricetes</taxon>
        <taxon>Colingsworthviridae</taxon>
        <taxon>Shaekyvirus</taxon>
        <taxon>Shaekyvirus shaeky</taxon>
    </lineage>
</organism>
<accession>A0A873WE04</accession>
<feature type="region of interest" description="Disordered" evidence="1">
    <location>
        <begin position="67"/>
        <end position="115"/>
    </location>
</feature>
<evidence type="ECO:0000256" key="1">
    <source>
        <dbReference type="SAM" id="MobiDB-lite"/>
    </source>
</evidence>
<protein>
    <submittedName>
        <fullName evidence="2">Tape measure chaperone</fullName>
    </submittedName>
</protein>
<evidence type="ECO:0000313" key="2">
    <source>
        <dbReference type="EMBL" id="QPB09699.1"/>
    </source>
</evidence>
<gene>
    <name evidence="2" type="ORF">CPT_Shaeky_012</name>
</gene>
<dbReference type="EMBL" id="MT701595">
    <property type="protein sequence ID" value="QPB09699.1"/>
    <property type="molecule type" value="Genomic_DNA"/>
</dbReference>
<sequence length="115" mass="12761">MRLSDALSGTVSPRTCLAYIEQLPEGSAFVTAVRGGREHTGWDTAAYLLACLIDSVNMTTWAVNAANAKRKPSKPKPFERPGQRKRNMRAAESMIKTNPRAMPIPEHRLPKRARS</sequence>
<keyword evidence="3" id="KW-1185">Reference proteome</keyword>
<reference evidence="2" key="1">
    <citation type="submission" date="2020-07" db="EMBL/GenBank/DDBJ databases">
        <title>Complete genome sequence of Streptomyces phage Shaeky.</title>
        <authorList>
            <person name="Shodrock S.L."/>
            <person name="Higbee T."/>
            <person name="Clark J.D."/>
            <person name="Hernandez I."/>
            <person name="Liu M."/>
            <person name="Burrowes B."/>
        </authorList>
    </citation>
    <scope>NUCLEOTIDE SEQUENCE</scope>
</reference>
<evidence type="ECO:0000313" key="3">
    <source>
        <dbReference type="Proteomes" id="UP000663581"/>
    </source>
</evidence>
<dbReference type="Proteomes" id="UP000663581">
    <property type="component" value="Segment"/>
</dbReference>